<dbReference type="InterPro" id="IPR004182">
    <property type="entry name" value="GRAM"/>
</dbReference>
<dbReference type="Proteomes" id="UP000783686">
    <property type="component" value="Unassembled WGS sequence"/>
</dbReference>
<dbReference type="AlphaFoldDB" id="A0A811KUT9"/>
<dbReference type="PANTHER" id="PTHR47666:SF1">
    <property type="entry name" value="PROTEIN VASCULAR ASSOCIATED DEATH 1, CHLOROPLASTIC"/>
    <property type="match status" value="1"/>
</dbReference>
<proteinExistence type="predicted"/>
<comment type="caution">
    <text evidence="2">The sequence shown here is derived from an EMBL/GenBank/DDBJ whole genome shotgun (WGS) entry which is preliminary data.</text>
</comment>
<dbReference type="EMBL" id="CAJFDH010000004">
    <property type="protein sequence ID" value="CAD5220398.1"/>
    <property type="molecule type" value="Genomic_DNA"/>
</dbReference>
<evidence type="ECO:0000259" key="1">
    <source>
        <dbReference type="SMART" id="SM00568"/>
    </source>
</evidence>
<dbReference type="Proteomes" id="UP000614601">
    <property type="component" value="Unassembled WGS sequence"/>
</dbReference>
<dbReference type="FunFam" id="2.30.29.30:FF:000013">
    <property type="entry name" value="Putative TBC1 domain family member 8B"/>
    <property type="match status" value="1"/>
</dbReference>
<name>A0A811KUT9_9BILA</name>
<dbReference type="InterPro" id="IPR011993">
    <property type="entry name" value="PH-like_dom_sf"/>
</dbReference>
<reference evidence="2" key="1">
    <citation type="submission" date="2020-09" db="EMBL/GenBank/DDBJ databases">
        <authorList>
            <person name="Kikuchi T."/>
        </authorList>
    </citation>
    <scope>NUCLEOTIDE SEQUENCE</scope>
    <source>
        <strain evidence="2">SH1</strain>
    </source>
</reference>
<dbReference type="Pfam" id="PF02893">
    <property type="entry name" value="GRAM"/>
    <property type="match status" value="1"/>
</dbReference>
<accession>A0A811KUT9</accession>
<gene>
    <name evidence="2" type="ORF">BOKJ2_LOCUS8924</name>
</gene>
<keyword evidence="3" id="KW-1185">Reference proteome</keyword>
<sequence>MVWVKPEHLMVSQPFWTTERANLFFVLQKRKAQGKGLGSLFVATIDSVFDTKSLPYRIIYHYDGDDLSISTVLAVSLSLKEIQTHWEYLEKAVLPVLAKFESEAEAREFVMTKVESLFETEKNKKVSNEAEPTKDVVSHKFHKLFDLPADEKLVNYYAGTYWKGRTPFQGKVYFSVNFLCFYSFLVGKQTKIQIRWTEITKLEKNAPLLFPQTFTVVTRNETYDFSLLVSFKEAYKLASQLANLAMKQ</sequence>
<dbReference type="PANTHER" id="PTHR47666">
    <property type="entry name" value="PROTEIN VASCULAR ASSOCIATED DEATH 1, CHLOROPLASTIC"/>
    <property type="match status" value="1"/>
</dbReference>
<evidence type="ECO:0000313" key="2">
    <source>
        <dbReference type="EMBL" id="CAD5220398.1"/>
    </source>
</evidence>
<dbReference type="Gene3D" id="2.30.29.30">
    <property type="entry name" value="Pleckstrin-homology domain (PH domain)/Phosphotyrosine-binding domain (PTB)"/>
    <property type="match status" value="1"/>
</dbReference>
<protein>
    <recommendedName>
        <fullName evidence="1">GRAM domain-containing protein</fullName>
    </recommendedName>
</protein>
<dbReference type="SMART" id="SM00568">
    <property type="entry name" value="GRAM"/>
    <property type="match status" value="1"/>
</dbReference>
<organism evidence="2 3">
    <name type="scientific">Bursaphelenchus okinawaensis</name>
    <dbReference type="NCBI Taxonomy" id="465554"/>
    <lineage>
        <taxon>Eukaryota</taxon>
        <taxon>Metazoa</taxon>
        <taxon>Ecdysozoa</taxon>
        <taxon>Nematoda</taxon>
        <taxon>Chromadorea</taxon>
        <taxon>Rhabditida</taxon>
        <taxon>Tylenchina</taxon>
        <taxon>Tylenchomorpha</taxon>
        <taxon>Aphelenchoidea</taxon>
        <taxon>Aphelenchoididae</taxon>
        <taxon>Bursaphelenchus</taxon>
    </lineage>
</organism>
<evidence type="ECO:0000313" key="3">
    <source>
        <dbReference type="Proteomes" id="UP000614601"/>
    </source>
</evidence>
<feature type="domain" description="GRAM" evidence="1">
    <location>
        <begin position="139"/>
        <end position="206"/>
    </location>
</feature>
<dbReference type="OrthoDB" id="17687at2759"/>
<dbReference type="EMBL" id="CAJFCW020000004">
    <property type="protein sequence ID" value="CAG9113633.1"/>
    <property type="molecule type" value="Genomic_DNA"/>
</dbReference>